<accession>A0A0F9DFV2</accession>
<organism evidence="2">
    <name type="scientific">marine sediment metagenome</name>
    <dbReference type="NCBI Taxonomy" id="412755"/>
    <lineage>
        <taxon>unclassified sequences</taxon>
        <taxon>metagenomes</taxon>
        <taxon>ecological metagenomes</taxon>
    </lineage>
</organism>
<evidence type="ECO:0000313" key="2">
    <source>
        <dbReference type="EMBL" id="KKL16641.1"/>
    </source>
</evidence>
<dbReference type="SUPFAM" id="SSF46894">
    <property type="entry name" value="C-terminal effector domain of the bipartite response regulators"/>
    <property type="match status" value="1"/>
</dbReference>
<dbReference type="AlphaFoldDB" id="A0A0F9DFV2"/>
<dbReference type="InterPro" id="IPR036388">
    <property type="entry name" value="WH-like_DNA-bd_sf"/>
</dbReference>
<proteinExistence type="predicted"/>
<sequence length="97" mass="11031">MLCQDCSKKPTCTELCPEAEEYVSQDHVSQRELTIGLPRQGELPDLVSNTHLTKREKEILALLGRGLNRQDICQLLSISRKNLRVCLTKLRKKQRGG</sequence>
<dbReference type="GO" id="GO:0006355">
    <property type="term" value="P:regulation of DNA-templated transcription"/>
    <property type="evidence" value="ECO:0007669"/>
    <property type="project" value="InterPro"/>
</dbReference>
<dbReference type="InterPro" id="IPR000792">
    <property type="entry name" value="Tscrpt_reg_LuxR_C"/>
</dbReference>
<dbReference type="GO" id="GO:0003677">
    <property type="term" value="F:DNA binding"/>
    <property type="evidence" value="ECO:0007669"/>
    <property type="project" value="InterPro"/>
</dbReference>
<dbReference type="Pfam" id="PF00196">
    <property type="entry name" value="GerE"/>
    <property type="match status" value="1"/>
</dbReference>
<name>A0A0F9DFV2_9ZZZZ</name>
<dbReference type="EMBL" id="LAZR01039582">
    <property type="protein sequence ID" value="KKL16641.1"/>
    <property type="molecule type" value="Genomic_DNA"/>
</dbReference>
<reference evidence="2" key="1">
    <citation type="journal article" date="2015" name="Nature">
        <title>Complex archaea that bridge the gap between prokaryotes and eukaryotes.</title>
        <authorList>
            <person name="Spang A."/>
            <person name="Saw J.H."/>
            <person name="Jorgensen S.L."/>
            <person name="Zaremba-Niedzwiedzka K."/>
            <person name="Martijn J."/>
            <person name="Lind A.E."/>
            <person name="van Eijk R."/>
            <person name="Schleper C."/>
            <person name="Guy L."/>
            <person name="Ettema T.J."/>
        </authorList>
    </citation>
    <scope>NUCLEOTIDE SEQUENCE</scope>
</reference>
<evidence type="ECO:0000259" key="1">
    <source>
        <dbReference type="Pfam" id="PF00196"/>
    </source>
</evidence>
<dbReference type="Gene3D" id="1.10.10.10">
    <property type="entry name" value="Winged helix-like DNA-binding domain superfamily/Winged helix DNA-binding domain"/>
    <property type="match status" value="1"/>
</dbReference>
<gene>
    <name evidence="2" type="ORF">LCGC14_2493520</name>
</gene>
<feature type="domain" description="HTH luxR-type" evidence="1">
    <location>
        <begin position="51"/>
        <end position="93"/>
    </location>
</feature>
<dbReference type="InterPro" id="IPR016032">
    <property type="entry name" value="Sig_transdc_resp-reg_C-effctor"/>
</dbReference>
<protein>
    <recommendedName>
        <fullName evidence="1">HTH luxR-type domain-containing protein</fullName>
    </recommendedName>
</protein>
<comment type="caution">
    <text evidence="2">The sequence shown here is derived from an EMBL/GenBank/DDBJ whole genome shotgun (WGS) entry which is preliminary data.</text>
</comment>
<dbReference type="PRINTS" id="PR00038">
    <property type="entry name" value="HTHLUXR"/>
</dbReference>